<accession>A0A4Y7IJQ3</accession>
<proteinExistence type="predicted"/>
<evidence type="ECO:0000313" key="2">
    <source>
        <dbReference type="Proteomes" id="UP000316621"/>
    </source>
</evidence>
<dbReference type="AlphaFoldDB" id="A0A4Y7IJQ3"/>
<organism evidence="1 2">
    <name type="scientific">Papaver somniferum</name>
    <name type="common">Opium poppy</name>
    <dbReference type="NCBI Taxonomy" id="3469"/>
    <lineage>
        <taxon>Eukaryota</taxon>
        <taxon>Viridiplantae</taxon>
        <taxon>Streptophyta</taxon>
        <taxon>Embryophyta</taxon>
        <taxon>Tracheophyta</taxon>
        <taxon>Spermatophyta</taxon>
        <taxon>Magnoliopsida</taxon>
        <taxon>Ranunculales</taxon>
        <taxon>Papaveraceae</taxon>
        <taxon>Papaveroideae</taxon>
        <taxon>Papaver</taxon>
    </lineage>
</organism>
<keyword evidence="2" id="KW-1185">Reference proteome</keyword>
<name>A0A4Y7IJQ3_PAPSO</name>
<evidence type="ECO:0000313" key="1">
    <source>
        <dbReference type="EMBL" id="RZC47941.1"/>
    </source>
</evidence>
<sequence length="71" mass="8174">MGNNNKIMSGLSVTEKQLVTENRHGLVVIDGEEHKVENFCSKNNQNQQQMKRLIEAIREQLGIMDDLFVLF</sequence>
<dbReference type="Proteomes" id="UP000316621">
    <property type="component" value="Chromosome 1"/>
</dbReference>
<gene>
    <name evidence="1" type="ORF">C5167_040884</name>
</gene>
<reference evidence="1 2" key="1">
    <citation type="journal article" date="2018" name="Science">
        <title>The opium poppy genome and morphinan production.</title>
        <authorList>
            <person name="Guo L."/>
            <person name="Winzer T."/>
            <person name="Yang X."/>
            <person name="Li Y."/>
            <person name="Ning Z."/>
            <person name="He Z."/>
            <person name="Teodor R."/>
            <person name="Lu Y."/>
            <person name="Bowser T.A."/>
            <person name="Graham I.A."/>
            <person name="Ye K."/>
        </authorList>
    </citation>
    <scope>NUCLEOTIDE SEQUENCE [LARGE SCALE GENOMIC DNA]</scope>
    <source>
        <strain evidence="2">cv. HN1</strain>
        <tissue evidence="1">Leaves</tissue>
    </source>
</reference>
<protein>
    <submittedName>
        <fullName evidence="1">Uncharacterized protein</fullName>
    </submittedName>
</protein>
<dbReference type="Gramene" id="RZC47941">
    <property type="protein sequence ID" value="RZC47941"/>
    <property type="gene ID" value="C5167_040884"/>
</dbReference>
<dbReference type="EMBL" id="CM010715">
    <property type="protein sequence ID" value="RZC47941.1"/>
    <property type="molecule type" value="Genomic_DNA"/>
</dbReference>